<dbReference type="SMART" id="SM00862">
    <property type="entry name" value="Trans_reg_C"/>
    <property type="match status" value="1"/>
</dbReference>
<keyword evidence="13" id="KW-1185">Reference proteome</keyword>
<dbReference type="FunFam" id="3.40.50.2300:FF:000001">
    <property type="entry name" value="DNA-binding response regulator PhoB"/>
    <property type="match status" value="1"/>
</dbReference>
<dbReference type="GO" id="GO:0000976">
    <property type="term" value="F:transcription cis-regulatory region binding"/>
    <property type="evidence" value="ECO:0007669"/>
    <property type="project" value="TreeGrafter"/>
</dbReference>
<sequence length="231" mass="26304">MNEQFKILVIEDEEKILNVIEAYLKNEGYTIYKAKNGLEGLNIFKSSSPHLVVLDLMLPGLSGEEICKNIRSSSDIPVIMLTAKTNEKSKLEGFSLGADDYVTKPFSPRELVERVRAILRRSYRKQGPLSDILSFNNNELTINIKKHEVTKNDKLINLTPNEYDILLILASNPGQTFSRERLVETVFGLDYDGYDRTIDTHVKNIRQKIEENPKSPKYLLTVYGIGYKFGG</sequence>
<evidence type="ECO:0000256" key="6">
    <source>
        <dbReference type="ARBA" id="ARBA00023163"/>
    </source>
</evidence>
<feature type="domain" description="OmpR/PhoB-type" evidence="11">
    <location>
        <begin position="130"/>
        <end position="231"/>
    </location>
</feature>
<dbReference type="Gene3D" id="6.10.250.690">
    <property type="match status" value="1"/>
</dbReference>
<keyword evidence="4" id="KW-0805">Transcription regulation</keyword>
<feature type="modified residue" description="4-aspartylphosphate" evidence="8">
    <location>
        <position position="55"/>
    </location>
</feature>
<dbReference type="GO" id="GO:0000156">
    <property type="term" value="F:phosphorelay response regulator activity"/>
    <property type="evidence" value="ECO:0007669"/>
    <property type="project" value="TreeGrafter"/>
</dbReference>
<dbReference type="PANTHER" id="PTHR48111">
    <property type="entry name" value="REGULATOR OF RPOS"/>
    <property type="match status" value="1"/>
</dbReference>
<dbReference type="PROSITE" id="PS50110">
    <property type="entry name" value="RESPONSE_REGULATORY"/>
    <property type="match status" value="1"/>
</dbReference>
<dbReference type="Pfam" id="PF00486">
    <property type="entry name" value="Trans_reg_C"/>
    <property type="match status" value="1"/>
</dbReference>
<evidence type="ECO:0000256" key="5">
    <source>
        <dbReference type="ARBA" id="ARBA00023125"/>
    </source>
</evidence>
<dbReference type="Gene3D" id="1.10.10.10">
    <property type="entry name" value="Winged helix-like DNA-binding domain superfamily/Winged helix DNA-binding domain"/>
    <property type="match status" value="1"/>
</dbReference>
<dbReference type="STRING" id="36842.SAMN02194393_03878"/>
<protein>
    <recommendedName>
        <fullName evidence="1">Stage 0 sporulation protein A homolog</fullName>
    </recommendedName>
</protein>
<dbReference type="SMART" id="SM00448">
    <property type="entry name" value="REC"/>
    <property type="match status" value="1"/>
</dbReference>
<dbReference type="InterPro" id="IPR016032">
    <property type="entry name" value="Sig_transdc_resp-reg_C-effctor"/>
</dbReference>
<dbReference type="CDD" id="cd17574">
    <property type="entry name" value="REC_OmpR"/>
    <property type="match status" value="1"/>
</dbReference>
<evidence type="ECO:0000256" key="2">
    <source>
        <dbReference type="ARBA" id="ARBA00022553"/>
    </source>
</evidence>
<feature type="DNA-binding region" description="OmpR/PhoB-type" evidence="9">
    <location>
        <begin position="130"/>
        <end position="231"/>
    </location>
</feature>
<evidence type="ECO:0000313" key="13">
    <source>
        <dbReference type="Proteomes" id="UP000190285"/>
    </source>
</evidence>
<evidence type="ECO:0000256" key="8">
    <source>
        <dbReference type="PROSITE-ProRule" id="PRU00169"/>
    </source>
</evidence>
<reference evidence="12 13" key="1">
    <citation type="submission" date="2017-02" db="EMBL/GenBank/DDBJ databases">
        <authorList>
            <person name="Peterson S.W."/>
        </authorList>
    </citation>
    <scope>NUCLEOTIDE SEQUENCE [LARGE SCALE GENOMIC DNA]</scope>
    <source>
        <strain evidence="12 13">M1</strain>
    </source>
</reference>
<evidence type="ECO:0000256" key="9">
    <source>
        <dbReference type="PROSITE-ProRule" id="PRU01091"/>
    </source>
</evidence>
<dbReference type="InterPro" id="IPR036388">
    <property type="entry name" value="WH-like_DNA-bd_sf"/>
</dbReference>
<dbReference type="AlphaFoldDB" id="A0A1T5M5J7"/>
<dbReference type="PANTHER" id="PTHR48111:SF73">
    <property type="entry name" value="ALKALINE PHOSPHATASE SYNTHESIS TRANSCRIPTIONAL REGULATORY PROTEIN PHOP"/>
    <property type="match status" value="1"/>
</dbReference>
<evidence type="ECO:0000259" key="11">
    <source>
        <dbReference type="PROSITE" id="PS51755"/>
    </source>
</evidence>
<comment type="function">
    <text evidence="7">May play the central regulatory role in sporulation. It may be an element of the effector pathway responsible for the activation of sporulation genes in response to nutritional stress. Spo0A may act in concert with spo0H (a sigma factor) to control the expression of some genes that are critical to the sporulation process.</text>
</comment>
<dbReference type="PROSITE" id="PS51755">
    <property type="entry name" value="OMPR_PHOB"/>
    <property type="match status" value="1"/>
</dbReference>
<accession>A0A1T5M5J7</accession>
<proteinExistence type="predicted"/>
<dbReference type="InterPro" id="IPR011006">
    <property type="entry name" value="CheY-like_superfamily"/>
</dbReference>
<keyword evidence="6" id="KW-0804">Transcription</keyword>
<gene>
    <name evidence="12" type="ORF">SAMN02194393_03878</name>
</gene>
<dbReference type="InterPro" id="IPR001789">
    <property type="entry name" value="Sig_transdc_resp-reg_receiver"/>
</dbReference>
<evidence type="ECO:0000256" key="3">
    <source>
        <dbReference type="ARBA" id="ARBA00023012"/>
    </source>
</evidence>
<dbReference type="GO" id="GO:0006355">
    <property type="term" value="P:regulation of DNA-templated transcription"/>
    <property type="evidence" value="ECO:0007669"/>
    <property type="project" value="InterPro"/>
</dbReference>
<dbReference type="GO" id="GO:0032993">
    <property type="term" value="C:protein-DNA complex"/>
    <property type="evidence" value="ECO:0007669"/>
    <property type="project" value="TreeGrafter"/>
</dbReference>
<keyword evidence="3" id="KW-0902">Two-component regulatory system</keyword>
<dbReference type="Gene3D" id="3.40.50.2300">
    <property type="match status" value="1"/>
</dbReference>
<keyword evidence="2 8" id="KW-0597">Phosphoprotein</keyword>
<evidence type="ECO:0000256" key="4">
    <source>
        <dbReference type="ARBA" id="ARBA00023015"/>
    </source>
</evidence>
<dbReference type="Proteomes" id="UP000190285">
    <property type="component" value="Unassembled WGS sequence"/>
</dbReference>
<dbReference type="InterPro" id="IPR001867">
    <property type="entry name" value="OmpR/PhoB-type_DNA-bd"/>
</dbReference>
<dbReference type="RefSeq" id="WP_079493906.1">
    <property type="nucleotide sequence ID" value="NZ_FUZT01000010.1"/>
</dbReference>
<keyword evidence="5 9" id="KW-0238">DNA-binding</keyword>
<evidence type="ECO:0000256" key="1">
    <source>
        <dbReference type="ARBA" id="ARBA00018672"/>
    </source>
</evidence>
<feature type="domain" description="Response regulatory" evidence="10">
    <location>
        <begin position="6"/>
        <end position="119"/>
    </location>
</feature>
<dbReference type="SUPFAM" id="SSF46894">
    <property type="entry name" value="C-terminal effector domain of the bipartite response regulators"/>
    <property type="match status" value="1"/>
</dbReference>
<evidence type="ECO:0000256" key="7">
    <source>
        <dbReference type="ARBA" id="ARBA00024867"/>
    </source>
</evidence>
<dbReference type="GO" id="GO:0005829">
    <property type="term" value="C:cytosol"/>
    <property type="evidence" value="ECO:0007669"/>
    <property type="project" value="TreeGrafter"/>
</dbReference>
<organism evidence="12 13">
    <name type="scientific">Maledivibacter halophilus</name>
    <dbReference type="NCBI Taxonomy" id="36842"/>
    <lineage>
        <taxon>Bacteria</taxon>
        <taxon>Bacillati</taxon>
        <taxon>Bacillota</taxon>
        <taxon>Clostridia</taxon>
        <taxon>Peptostreptococcales</taxon>
        <taxon>Caminicellaceae</taxon>
        <taxon>Maledivibacter</taxon>
    </lineage>
</organism>
<dbReference type="SUPFAM" id="SSF52172">
    <property type="entry name" value="CheY-like"/>
    <property type="match status" value="1"/>
</dbReference>
<dbReference type="InterPro" id="IPR039420">
    <property type="entry name" value="WalR-like"/>
</dbReference>
<dbReference type="OrthoDB" id="9802426at2"/>
<evidence type="ECO:0000313" key="12">
    <source>
        <dbReference type="EMBL" id="SKC83314.1"/>
    </source>
</evidence>
<evidence type="ECO:0000259" key="10">
    <source>
        <dbReference type="PROSITE" id="PS50110"/>
    </source>
</evidence>
<dbReference type="EMBL" id="FUZT01000010">
    <property type="protein sequence ID" value="SKC83314.1"/>
    <property type="molecule type" value="Genomic_DNA"/>
</dbReference>
<dbReference type="CDD" id="cd00383">
    <property type="entry name" value="trans_reg_C"/>
    <property type="match status" value="1"/>
</dbReference>
<name>A0A1T5M5J7_9FIRM</name>
<dbReference type="FunFam" id="1.10.10.10:FF:000018">
    <property type="entry name" value="DNA-binding response regulator ResD"/>
    <property type="match status" value="1"/>
</dbReference>
<dbReference type="Pfam" id="PF00072">
    <property type="entry name" value="Response_reg"/>
    <property type="match status" value="1"/>
</dbReference>